<evidence type="ECO:0000256" key="3">
    <source>
        <dbReference type="ARBA" id="ARBA00004496"/>
    </source>
</evidence>
<keyword evidence="9" id="KW-0809">Transit peptide</keyword>
<keyword evidence="6" id="KW-0963">Cytoplasm</keyword>
<evidence type="ECO:0000256" key="7">
    <source>
        <dbReference type="ARBA" id="ARBA00022588"/>
    </source>
</evidence>
<comment type="similarity">
    <text evidence="4">Belongs to the ECSIT family.</text>
</comment>
<dbReference type="GO" id="GO:0007178">
    <property type="term" value="P:cell surface receptor protein serine/threonine kinase signaling pathway"/>
    <property type="evidence" value="ECO:0007669"/>
    <property type="project" value="TreeGrafter"/>
</dbReference>
<dbReference type="Proteomes" id="UP000053676">
    <property type="component" value="Unassembled WGS sequence"/>
</dbReference>
<evidence type="ECO:0000256" key="2">
    <source>
        <dbReference type="ARBA" id="ARBA00004173"/>
    </source>
</evidence>
<keyword evidence="14" id="KW-1185">Reference proteome</keyword>
<comment type="subcellular location">
    <subcellularLocation>
        <location evidence="3">Cytoplasm</location>
    </subcellularLocation>
    <subcellularLocation>
        <location evidence="2">Mitochondrion</location>
    </subcellularLocation>
    <subcellularLocation>
        <location evidence="1">Nucleus</location>
    </subcellularLocation>
</comment>
<dbReference type="GO" id="GO:0005634">
    <property type="term" value="C:nucleus"/>
    <property type="evidence" value="ECO:0007669"/>
    <property type="project" value="UniProtKB-SubCell"/>
</dbReference>
<proteinExistence type="inferred from homology"/>
<keyword evidence="7" id="KW-0399">Innate immunity</keyword>
<evidence type="ECO:0000313" key="14">
    <source>
        <dbReference type="Proteomes" id="UP000053676"/>
    </source>
</evidence>
<evidence type="ECO:0000256" key="8">
    <source>
        <dbReference type="ARBA" id="ARBA00022859"/>
    </source>
</evidence>
<protein>
    <recommendedName>
        <fullName evidence="5">Evolutionarily conserved signaling intermediate in Toll pathway, mitochondrial</fullName>
    </recommendedName>
</protein>
<sequence>MLGRSLLGLQRCILESCAPFASSTSEFAKEQTSLIHIDKHFDSVPKIERNKDTFLAAIAAFKEKKPRGHVEFINTALKYIKEYGIHKDLDVYKALLDVFPKGKMIPQNTFQRIFLHYPMQQNCCVKVLDEMEWNGVQPDKEIHDIVVNAFGEWNFATRKVKRMLYWMPKLKYSNKYLDRRDVEGKGLSAPELAGIALKMMSRDPGTELTLTRVRHLIYVWYESCAFKLASEGPQDNRWFATAQSLTQRNLIRGLHDETEVFIDGPFKVYVMEHQVEYIVMTCAPLHTHHNEFKKEEFEEDFSHWFSEWKRESLERKRSVHEQKHETILAMGALYMNDNRTASLWLERLHEENPSLKKLKTRLRLDKNEKHNTSFS</sequence>
<dbReference type="STRING" id="51031.W2SK28"/>
<evidence type="ECO:0000256" key="10">
    <source>
        <dbReference type="ARBA" id="ARBA00023128"/>
    </source>
</evidence>
<dbReference type="OMA" id="PRELQCN"/>
<evidence type="ECO:0000259" key="12">
    <source>
        <dbReference type="SMART" id="SM01284"/>
    </source>
</evidence>
<dbReference type="InterPro" id="IPR010418">
    <property type="entry name" value="ECSIT"/>
</dbReference>
<evidence type="ECO:0000313" key="13">
    <source>
        <dbReference type="EMBL" id="ETN69898.1"/>
    </source>
</evidence>
<evidence type="ECO:0000256" key="1">
    <source>
        <dbReference type="ARBA" id="ARBA00004123"/>
    </source>
</evidence>
<keyword evidence="11" id="KW-0539">Nucleus</keyword>
<dbReference type="InterPro" id="IPR046448">
    <property type="entry name" value="ECSIT_N"/>
</dbReference>
<organism evidence="13 14">
    <name type="scientific">Necator americanus</name>
    <name type="common">Human hookworm</name>
    <dbReference type="NCBI Taxonomy" id="51031"/>
    <lineage>
        <taxon>Eukaryota</taxon>
        <taxon>Metazoa</taxon>
        <taxon>Ecdysozoa</taxon>
        <taxon>Nematoda</taxon>
        <taxon>Chromadorea</taxon>
        <taxon>Rhabditida</taxon>
        <taxon>Rhabditina</taxon>
        <taxon>Rhabditomorpha</taxon>
        <taxon>Strongyloidea</taxon>
        <taxon>Ancylostomatidae</taxon>
        <taxon>Bunostominae</taxon>
        <taxon>Necator</taxon>
    </lineage>
</organism>
<dbReference type="GO" id="GO:0005739">
    <property type="term" value="C:mitochondrion"/>
    <property type="evidence" value="ECO:0007669"/>
    <property type="project" value="UniProtKB-SubCell"/>
</dbReference>
<dbReference type="OrthoDB" id="10064298at2759"/>
<dbReference type="KEGG" id="nai:NECAME_05084"/>
<evidence type="ECO:0000256" key="9">
    <source>
        <dbReference type="ARBA" id="ARBA00022946"/>
    </source>
</evidence>
<dbReference type="SMART" id="SM01284">
    <property type="entry name" value="ECSIT_Cterm"/>
    <property type="match status" value="1"/>
</dbReference>
<dbReference type="InterPro" id="IPR029342">
    <property type="entry name" value="ECIST_C"/>
</dbReference>
<evidence type="ECO:0000256" key="11">
    <source>
        <dbReference type="ARBA" id="ARBA00023242"/>
    </source>
</evidence>
<evidence type="ECO:0000256" key="5">
    <source>
        <dbReference type="ARBA" id="ARBA00019998"/>
    </source>
</evidence>
<dbReference type="AlphaFoldDB" id="W2SK28"/>
<gene>
    <name evidence="13" type="ORF">NECAME_05084</name>
</gene>
<name>W2SK28_NECAM</name>
<keyword evidence="10" id="KW-0496">Mitochondrion</keyword>
<dbReference type="PANTHER" id="PTHR13113">
    <property type="entry name" value="ECSIT EVOLUTIONARILY CONSERVED SIGNALING INTERMEDIATE IN TOLL PATHWAYS"/>
    <property type="match status" value="1"/>
</dbReference>
<dbReference type="EMBL" id="KI669035">
    <property type="protein sequence ID" value="ETN69898.1"/>
    <property type="molecule type" value="Genomic_DNA"/>
</dbReference>
<dbReference type="Pfam" id="PF14784">
    <property type="entry name" value="ECSIT_C"/>
    <property type="match status" value="1"/>
</dbReference>
<evidence type="ECO:0000256" key="6">
    <source>
        <dbReference type="ARBA" id="ARBA00022490"/>
    </source>
</evidence>
<keyword evidence="8" id="KW-0391">Immunity</keyword>
<feature type="domain" description="ECSIT C-terminal" evidence="12">
    <location>
        <begin position="244"/>
        <end position="365"/>
    </location>
</feature>
<dbReference type="PANTHER" id="PTHR13113:SF1">
    <property type="entry name" value="EVOLUTIONARILY CONSERVED SIGNALING INTERMEDIATE IN TOLL PATHWAY, MITOCHONDRIAL"/>
    <property type="match status" value="1"/>
</dbReference>
<accession>W2SK28</accession>
<dbReference type="GO" id="GO:0045087">
    <property type="term" value="P:innate immune response"/>
    <property type="evidence" value="ECO:0007669"/>
    <property type="project" value="UniProtKB-KW"/>
</dbReference>
<evidence type="ECO:0000256" key="4">
    <source>
        <dbReference type="ARBA" id="ARBA00007674"/>
    </source>
</evidence>
<dbReference type="Gene3D" id="1.25.40.10">
    <property type="entry name" value="Tetratricopeptide repeat domain"/>
    <property type="match status" value="1"/>
</dbReference>
<reference evidence="14" key="1">
    <citation type="journal article" date="2014" name="Nat. Genet.">
        <title>Genome of the human hookworm Necator americanus.</title>
        <authorList>
            <person name="Tang Y.T."/>
            <person name="Gao X."/>
            <person name="Rosa B.A."/>
            <person name="Abubucker S."/>
            <person name="Hallsworth-Pepin K."/>
            <person name="Martin J."/>
            <person name="Tyagi R."/>
            <person name="Heizer E."/>
            <person name="Zhang X."/>
            <person name="Bhonagiri-Palsikar V."/>
            <person name="Minx P."/>
            <person name="Warren W.C."/>
            <person name="Wang Q."/>
            <person name="Zhan B."/>
            <person name="Hotez P.J."/>
            <person name="Sternberg P.W."/>
            <person name="Dougall A."/>
            <person name="Gaze S.T."/>
            <person name="Mulvenna J."/>
            <person name="Sotillo J."/>
            <person name="Ranganathan S."/>
            <person name="Rabelo E.M."/>
            <person name="Wilson R.K."/>
            <person name="Felgner P.L."/>
            <person name="Bethony J."/>
            <person name="Hawdon J.M."/>
            <person name="Gasser R.B."/>
            <person name="Loukas A."/>
            <person name="Mitreva M."/>
        </authorList>
    </citation>
    <scope>NUCLEOTIDE SEQUENCE [LARGE SCALE GENOMIC DNA]</scope>
</reference>
<dbReference type="Pfam" id="PF06239">
    <property type="entry name" value="ECSIT_N"/>
    <property type="match status" value="1"/>
</dbReference>
<dbReference type="InterPro" id="IPR011990">
    <property type="entry name" value="TPR-like_helical_dom_sf"/>
</dbReference>